<keyword evidence="2" id="KW-1185">Reference proteome</keyword>
<sequence>MKGCKYFKYTSAVKGRVAARLITISKSTNLVVAYCATKALQASENLSIRQNGLIRFLKRDDVSDLMVNDLLHYFHRDNVAYYDEIGKSLKNICYDESITAEKKKVITLYMADHNFFSQADFLLNSLEKREYNRANAPVITGLIEALGRLHVKEAAPLIKEYLNTAETSLQITCVRALGRLGGEENLLFLLNSILRFDFTVRKEIIKVLVNNSEAGIPLLLQFLDVNQKFVSYSRDQSELTIEMEELIRKIRSTARGIRILLPAKVVNSHG</sequence>
<proteinExistence type="predicted"/>
<name>A0A521D9B1_9BACT</name>
<dbReference type="OrthoDB" id="1523662at2"/>
<dbReference type="SUPFAM" id="SSF48371">
    <property type="entry name" value="ARM repeat"/>
    <property type="match status" value="1"/>
</dbReference>
<gene>
    <name evidence="1" type="ORF">SAMN06265218_10936</name>
</gene>
<dbReference type="RefSeq" id="WP_142714632.1">
    <property type="nucleotide sequence ID" value="NZ_FXTH01000009.1"/>
</dbReference>
<dbReference type="AlphaFoldDB" id="A0A521D9B1"/>
<evidence type="ECO:0008006" key="3">
    <source>
        <dbReference type="Google" id="ProtNLM"/>
    </source>
</evidence>
<dbReference type="Proteomes" id="UP000317593">
    <property type="component" value="Unassembled WGS sequence"/>
</dbReference>
<dbReference type="InterPro" id="IPR011989">
    <property type="entry name" value="ARM-like"/>
</dbReference>
<evidence type="ECO:0000313" key="2">
    <source>
        <dbReference type="Proteomes" id="UP000317593"/>
    </source>
</evidence>
<protein>
    <recommendedName>
        <fullName evidence="3">HEAT repeat-containing protein</fullName>
    </recommendedName>
</protein>
<dbReference type="EMBL" id="FXTH01000009">
    <property type="protein sequence ID" value="SMO68307.1"/>
    <property type="molecule type" value="Genomic_DNA"/>
</dbReference>
<dbReference type="InterPro" id="IPR016024">
    <property type="entry name" value="ARM-type_fold"/>
</dbReference>
<evidence type="ECO:0000313" key="1">
    <source>
        <dbReference type="EMBL" id="SMO68307.1"/>
    </source>
</evidence>
<reference evidence="1 2" key="1">
    <citation type="submission" date="2017-05" db="EMBL/GenBank/DDBJ databases">
        <authorList>
            <person name="Varghese N."/>
            <person name="Submissions S."/>
        </authorList>
    </citation>
    <scope>NUCLEOTIDE SEQUENCE [LARGE SCALE GENOMIC DNA]</scope>
    <source>
        <strain evidence="1 2">DSM 21194</strain>
    </source>
</reference>
<dbReference type="Gene3D" id="1.25.10.10">
    <property type="entry name" value="Leucine-rich Repeat Variant"/>
    <property type="match status" value="1"/>
</dbReference>
<accession>A0A521D9B1</accession>
<organism evidence="1 2">
    <name type="scientific">Fodinibius sediminis</name>
    <dbReference type="NCBI Taxonomy" id="1214077"/>
    <lineage>
        <taxon>Bacteria</taxon>
        <taxon>Pseudomonadati</taxon>
        <taxon>Balneolota</taxon>
        <taxon>Balneolia</taxon>
        <taxon>Balneolales</taxon>
        <taxon>Balneolaceae</taxon>
        <taxon>Fodinibius</taxon>
    </lineage>
</organism>